<feature type="transmembrane region" description="Helical" evidence="10">
    <location>
        <begin position="21"/>
        <end position="43"/>
    </location>
</feature>
<evidence type="ECO:0000256" key="4">
    <source>
        <dbReference type="ARBA" id="ARBA00022692"/>
    </source>
</evidence>
<evidence type="ECO:0000256" key="6">
    <source>
        <dbReference type="ARBA" id="ARBA00023136"/>
    </source>
</evidence>
<dbReference type="InterPro" id="IPR001594">
    <property type="entry name" value="Palmitoyltrfase_DHHC"/>
</dbReference>
<dbReference type="EC" id="2.3.1.225" evidence="10"/>
<dbReference type="GO" id="GO:0006612">
    <property type="term" value="P:protein targeting to membrane"/>
    <property type="evidence" value="ECO:0007669"/>
    <property type="project" value="TreeGrafter"/>
</dbReference>
<evidence type="ECO:0000256" key="10">
    <source>
        <dbReference type="RuleBase" id="RU079119"/>
    </source>
</evidence>
<dbReference type="VEuPathDB" id="FungiDB:SDRG_16104"/>
<dbReference type="InParanoid" id="T0R200"/>
<feature type="compositionally biased region" description="Polar residues" evidence="11">
    <location>
        <begin position="294"/>
        <end position="304"/>
    </location>
</feature>
<keyword evidence="8" id="KW-0449">Lipoprotein</keyword>
<feature type="transmembrane region" description="Helical" evidence="10">
    <location>
        <begin position="162"/>
        <end position="181"/>
    </location>
</feature>
<keyword evidence="7" id="KW-0564">Palmitate</keyword>
<comment type="domain">
    <text evidence="10">The DHHC domain is required for palmitoyltransferase activity.</text>
</comment>
<dbReference type="GO" id="GO:0019706">
    <property type="term" value="F:protein-cysteine S-palmitoyltransferase activity"/>
    <property type="evidence" value="ECO:0007669"/>
    <property type="project" value="UniProtKB-EC"/>
</dbReference>
<evidence type="ECO:0000256" key="8">
    <source>
        <dbReference type="ARBA" id="ARBA00023288"/>
    </source>
</evidence>
<sequence length="304" mass="33962">MARSAEDDVRLGRKKILYTRVWWLLFHVGDYVWLVYSGTWAAYFARPSGYDMAGAATVIAIAVASFAAYVRLQCSSPGVVPLAPAADPLETYDTDVLLLEHGLESPVVDAASGMELHYCRRCRVHQPLRAKHCKDCGRCVEQYDHHCVCAGVCVGRDNHRIFVMYVVLQLLEAICAMDIAVYGFSMQESIQAWFVVNLPYIVVYGCSLFTLLMAIPLTCYHIYLVLTNQTSWEHARRRQITYLRDLPGDSSPFSLGYTTNCIRFLVAGERNTWSGPTAADLNVDSDDDDDDSNTSKASTAERSA</sequence>
<proteinExistence type="inferred from homology"/>
<keyword evidence="4 10" id="KW-0812">Transmembrane</keyword>
<keyword evidence="6 10" id="KW-0472">Membrane</keyword>
<dbReference type="GeneID" id="19956831"/>
<feature type="domain" description="Palmitoyltransferase DHHC" evidence="12">
    <location>
        <begin position="114"/>
        <end position="236"/>
    </location>
</feature>
<feature type="transmembrane region" description="Helical" evidence="10">
    <location>
        <begin position="49"/>
        <end position="70"/>
    </location>
</feature>
<gene>
    <name evidence="13" type="ORF">SDRG_16104</name>
</gene>
<dbReference type="eggNOG" id="KOG0509">
    <property type="taxonomic scope" value="Eukaryota"/>
</dbReference>
<keyword evidence="14" id="KW-1185">Reference proteome</keyword>
<organism evidence="13 14">
    <name type="scientific">Saprolegnia diclina (strain VS20)</name>
    <dbReference type="NCBI Taxonomy" id="1156394"/>
    <lineage>
        <taxon>Eukaryota</taxon>
        <taxon>Sar</taxon>
        <taxon>Stramenopiles</taxon>
        <taxon>Oomycota</taxon>
        <taxon>Saprolegniomycetes</taxon>
        <taxon>Saprolegniales</taxon>
        <taxon>Saprolegniaceae</taxon>
        <taxon>Saprolegnia</taxon>
    </lineage>
</organism>
<protein>
    <recommendedName>
        <fullName evidence="10">Palmitoyltransferase</fullName>
        <ecNumber evidence="10">2.3.1.225</ecNumber>
    </recommendedName>
</protein>
<evidence type="ECO:0000259" key="12">
    <source>
        <dbReference type="Pfam" id="PF01529"/>
    </source>
</evidence>
<dbReference type="RefSeq" id="XP_008620523.1">
    <property type="nucleotide sequence ID" value="XM_008622301.1"/>
</dbReference>
<comment type="subcellular location">
    <subcellularLocation>
        <location evidence="1">Endomembrane system</location>
        <topology evidence="1">Multi-pass membrane protein</topology>
    </subcellularLocation>
</comment>
<evidence type="ECO:0000256" key="7">
    <source>
        <dbReference type="ARBA" id="ARBA00023139"/>
    </source>
</evidence>
<dbReference type="STRING" id="1156394.T0R200"/>
<dbReference type="PROSITE" id="PS50216">
    <property type="entry name" value="DHHC"/>
    <property type="match status" value="1"/>
</dbReference>
<feature type="region of interest" description="Disordered" evidence="11">
    <location>
        <begin position="275"/>
        <end position="304"/>
    </location>
</feature>
<dbReference type="GO" id="GO:0005783">
    <property type="term" value="C:endoplasmic reticulum"/>
    <property type="evidence" value="ECO:0007669"/>
    <property type="project" value="TreeGrafter"/>
</dbReference>
<dbReference type="PANTHER" id="PTHR22883:SF301">
    <property type="entry name" value="PALMITOYLTRANSFERASE ZDHHC12"/>
    <property type="match status" value="1"/>
</dbReference>
<name>T0R200_SAPDV</name>
<evidence type="ECO:0000256" key="9">
    <source>
        <dbReference type="ARBA" id="ARBA00023315"/>
    </source>
</evidence>
<evidence type="ECO:0000256" key="1">
    <source>
        <dbReference type="ARBA" id="ARBA00004127"/>
    </source>
</evidence>
<evidence type="ECO:0000256" key="3">
    <source>
        <dbReference type="ARBA" id="ARBA00022679"/>
    </source>
</evidence>
<dbReference type="Pfam" id="PF01529">
    <property type="entry name" value="DHHC"/>
    <property type="match status" value="1"/>
</dbReference>
<dbReference type="GO" id="GO:0005794">
    <property type="term" value="C:Golgi apparatus"/>
    <property type="evidence" value="ECO:0007669"/>
    <property type="project" value="TreeGrafter"/>
</dbReference>
<dbReference type="OMA" id="ASGMELH"/>
<dbReference type="AlphaFoldDB" id="T0R200"/>
<keyword evidence="5 10" id="KW-1133">Transmembrane helix</keyword>
<feature type="transmembrane region" description="Helical" evidence="10">
    <location>
        <begin position="201"/>
        <end position="226"/>
    </location>
</feature>
<feature type="compositionally biased region" description="Acidic residues" evidence="11">
    <location>
        <begin position="283"/>
        <end position="292"/>
    </location>
</feature>
<evidence type="ECO:0000313" key="14">
    <source>
        <dbReference type="Proteomes" id="UP000030762"/>
    </source>
</evidence>
<dbReference type="InterPro" id="IPR039859">
    <property type="entry name" value="PFA4/ZDH16/20/ERF2-like"/>
</dbReference>
<comment type="similarity">
    <text evidence="2 10">Belongs to the DHHC palmitoyltransferase family.</text>
</comment>
<dbReference type="Proteomes" id="UP000030762">
    <property type="component" value="Unassembled WGS sequence"/>
</dbReference>
<evidence type="ECO:0000256" key="5">
    <source>
        <dbReference type="ARBA" id="ARBA00022989"/>
    </source>
</evidence>
<dbReference type="PANTHER" id="PTHR22883">
    <property type="entry name" value="ZINC FINGER DHHC DOMAIN CONTAINING PROTEIN"/>
    <property type="match status" value="1"/>
</dbReference>
<dbReference type="OrthoDB" id="331948at2759"/>
<reference evidence="13 14" key="1">
    <citation type="submission" date="2012-04" db="EMBL/GenBank/DDBJ databases">
        <title>The Genome Sequence of Saprolegnia declina VS20.</title>
        <authorList>
            <consortium name="The Broad Institute Genome Sequencing Platform"/>
            <person name="Russ C."/>
            <person name="Nusbaum C."/>
            <person name="Tyler B."/>
            <person name="van West P."/>
            <person name="Dieguez-Uribeondo J."/>
            <person name="de Bruijn I."/>
            <person name="Tripathy S."/>
            <person name="Jiang R."/>
            <person name="Young S.K."/>
            <person name="Zeng Q."/>
            <person name="Gargeya S."/>
            <person name="Fitzgerald M."/>
            <person name="Haas B."/>
            <person name="Abouelleil A."/>
            <person name="Alvarado L."/>
            <person name="Arachchi H.M."/>
            <person name="Berlin A."/>
            <person name="Chapman S.B."/>
            <person name="Goldberg J."/>
            <person name="Griggs A."/>
            <person name="Gujja S."/>
            <person name="Hansen M."/>
            <person name="Howarth C."/>
            <person name="Imamovic A."/>
            <person name="Larimer J."/>
            <person name="McCowen C."/>
            <person name="Montmayeur A."/>
            <person name="Murphy C."/>
            <person name="Neiman D."/>
            <person name="Pearson M."/>
            <person name="Priest M."/>
            <person name="Roberts A."/>
            <person name="Saif S."/>
            <person name="Shea T."/>
            <person name="Sisk P."/>
            <person name="Sykes S."/>
            <person name="Wortman J."/>
            <person name="Nusbaum C."/>
            <person name="Birren B."/>
        </authorList>
    </citation>
    <scope>NUCLEOTIDE SEQUENCE [LARGE SCALE GENOMIC DNA]</scope>
    <source>
        <strain evidence="13 14">VS20</strain>
    </source>
</reference>
<evidence type="ECO:0000256" key="2">
    <source>
        <dbReference type="ARBA" id="ARBA00008574"/>
    </source>
</evidence>
<accession>T0R200</accession>
<evidence type="ECO:0000256" key="11">
    <source>
        <dbReference type="SAM" id="MobiDB-lite"/>
    </source>
</evidence>
<evidence type="ECO:0000313" key="13">
    <source>
        <dbReference type="EMBL" id="EQC26038.1"/>
    </source>
</evidence>
<keyword evidence="3 10" id="KW-0808">Transferase</keyword>
<comment type="catalytic activity">
    <reaction evidence="10">
        <text>L-cysteinyl-[protein] + hexadecanoyl-CoA = S-hexadecanoyl-L-cysteinyl-[protein] + CoA</text>
        <dbReference type="Rhea" id="RHEA:36683"/>
        <dbReference type="Rhea" id="RHEA-COMP:10131"/>
        <dbReference type="Rhea" id="RHEA-COMP:11032"/>
        <dbReference type="ChEBI" id="CHEBI:29950"/>
        <dbReference type="ChEBI" id="CHEBI:57287"/>
        <dbReference type="ChEBI" id="CHEBI:57379"/>
        <dbReference type="ChEBI" id="CHEBI:74151"/>
        <dbReference type="EC" id="2.3.1.225"/>
    </reaction>
</comment>
<keyword evidence="9 10" id="KW-0012">Acyltransferase</keyword>
<dbReference type="EMBL" id="JH767244">
    <property type="protein sequence ID" value="EQC26038.1"/>
    <property type="molecule type" value="Genomic_DNA"/>
</dbReference>